<dbReference type="InterPro" id="IPR012877">
    <property type="entry name" value="Dhs-27"/>
</dbReference>
<dbReference type="InterPro" id="IPR015897">
    <property type="entry name" value="CHK_kinase-like"/>
</dbReference>
<keyword evidence="2" id="KW-1185">Reference proteome</keyword>
<dbReference type="SMART" id="SM00587">
    <property type="entry name" value="CHK"/>
    <property type="match status" value="1"/>
</dbReference>
<dbReference type="Proteomes" id="UP000887566">
    <property type="component" value="Unplaced"/>
</dbReference>
<accession>A0A914WMC1</accession>
<dbReference type="PANTHER" id="PTHR23020:SF41">
    <property type="entry name" value="AMINOGLYCOSIDE PHOSPHOTRANSFERASE DOMAIN-CONTAINING PROTEIN"/>
    <property type="match status" value="1"/>
</dbReference>
<evidence type="ECO:0000259" key="1">
    <source>
        <dbReference type="SMART" id="SM00587"/>
    </source>
</evidence>
<proteinExistence type="predicted"/>
<dbReference type="SUPFAM" id="SSF56112">
    <property type="entry name" value="Protein kinase-like (PK-like)"/>
    <property type="match status" value="1"/>
</dbReference>
<reference evidence="3" key="1">
    <citation type="submission" date="2022-11" db="UniProtKB">
        <authorList>
            <consortium name="WormBaseParasite"/>
        </authorList>
    </citation>
    <scope>IDENTIFICATION</scope>
</reference>
<organism evidence="2 3">
    <name type="scientific">Plectus sambesii</name>
    <dbReference type="NCBI Taxonomy" id="2011161"/>
    <lineage>
        <taxon>Eukaryota</taxon>
        <taxon>Metazoa</taxon>
        <taxon>Ecdysozoa</taxon>
        <taxon>Nematoda</taxon>
        <taxon>Chromadorea</taxon>
        <taxon>Plectida</taxon>
        <taxon>Plectina</taxon>
        <taxon>Plectoidea</taxon>
        <taxon>Plectidae</taxon>
        <taxon>Plectus</taxon>
    </lineage>
</organism>
<name>A0A914WMC1_9BILA</name>
<dbReference type="AlphaFoldDB" id="A0A914WMC1"/>
<dbReference type="InterPro" id="IPR011009">
    <property type="entry name" value="Kinase-like_dom_sf"/>
</dbReference>
<protein>
    <submittedName>
        <fullName evidence="3">CHK kinase-like domain-containing protein</fullName>
    </submittedName>
</protein>
<dbReference type="WBParaSite" id="PSAMB.scaffold457size50439.g6110.t1">
    <property type="protein sequence ID" value="PSAMB.scaffold457size50439.g6110.t1"/>
    <property type="gene ID" value="PSAMB.scaffold457size50439.g6110"/>
</dbReference>
<dbReference type="PANTHER" id="PTHR23020">
    <property type="entry name" value="UNCHARACTERIZED NUCLEAR HORMONE RECEPTOR-RELATED"/>
    <property type="match status" value="1"/>
</dbReference>
<dbReference type="Pfam" id="PF07914">
    <property type="entry name" value="DUF1679"/>
    <property type="match status" value="1"/>
</dbReference>
<dbReference type="Gene3D" id="3.90.1200.10">
    <property type="match status" value="1"/>
</dbReference>
<evidence type="ECO:0000313" key="2">
    <source>
        <dbReference type="Proteomes" id="UP000887566"/>
    </source>
</evidence>
<dbReference type="InterPro" id="IPR052961">
    <property type="entry name" value="Oxido-Kinase-like_Enzymes"/>
</dbReference>
<feature type="domain" description="CHK kinase-like" evidence="1">
    <location>
        <begin position="145"/>
        <end position="334"/>
    </location>
</feature>
<evidence type="ECO:0000313" key="3">
    <source>
        <dbReference type="WBParaSite" id="PSAMB.scaffold457size50439.g6110.t1"/>
    </source>
</evidence>
<sequence length="404" mass="46037">MEQAIENTYVTSSLLESGLQKVLNTKCLISKWSSKILSPERGFLSMIIRIELKWSSSEGSSLPQSVILKVPTTSKLEDVVEQLKNESTNGEQQTETSHNFAPILTAMHNTECAFYQLEPAPQDFLKVPRLFFAKHIAEEDRNGYLVMEDLSQIVADCHVSYKLSLGALFEVADFLAALHAYSLKNSGWQQDSVLMFNGRRLSDRVRKNGEKVRDALTAIAEQLPVLQKYVDRTHDLYSCLHPDGIIWFPREDNLPIIICHGDLWMNNILWKKDKEGQPSDQVAVIIDWQCSHHGAVTEDLATLLISSTSTEIRRNHLQDILEHYYLRLQEKLGTPPPFDMNQLNRSFLHSYQRCFFRSIEDYPILIKMCDGDDVGKKIVLGRCQAVVEDAFAILDGKEFGSYSH</sequence>